<dbReference type="Pfam" id="PF07510">
    <property type="entry name" value="GmrSD_C"/>
    <property type="match status" value="1"/>
</dbReference>
<dbReference type="AlphaFoldDB" id="A0A8H3CP30"/>
<keyword evidence="1" id="KW-0732">Signal</keyword>
<protein>
    <recommendedName>
        <fullName evidence="2">GmrSD restriction endonucleases C-terminal domain-containing protein</fullName>
    </recommendedName>
</protein>
<comment type="caution">
    <text evidence="3">The sequence shown here is derived from an EMBL/GenBank/DDBJ whole genome shotgun (WGS) entry which is preliminary data.</text>
</comment>
<dbReference type="InterPro" id="IPR011089">
    <property type="entry name" value="GmrSD_C"/>
</dbReference>
<feature type="chain" id="PRO_5034848842" description="GmrSD restriction endonucleases C-terminal domain-containing protein" evidence="1">
    <location>
        <begin position="16"/>
        <end position="193"/>
    </location>
</feature>
<evidence type="ECO:0000259" key="2">
    <source>
        <dbReference type="Pfam" id="PF07510"/>
    </source>
</evidence>
<reference evidence="3" key="1">
    <citation type="submission" date="2021-01" db="EMBL/GenBank/DDBJ databases">
        <authorList>
            <person name="Kaushik A."/>
        </authorList>
    </citation>
    <scope>NUCLEOTIDE SEQUENCE</scope>
    <source>
        <strain evidence="3">AG1-1A</strain>
    </source>
</reference>
<evidence type="ECO:0000313" key="3">
    <source>
        <dbReference type="EMBL" id="CAE6493722.1"/>
    </source>
</evidence>
<sequence>MRSVYLISLAVLATASPLGIDPTIERRGSLPTPVSVATAKEYLSELKVAEPVLDPPYKRSGFKHWITIEGRCDTRETVLKRDATIEVTVDSECKPTAGLWTSDYDGRSFTSATSLDIDHIVPLKEGWQAGAYNWTAKRREEFANDLIRPQLVAVSASSNRMKADKDPSRWMPSNEAYHCTYIRAWIQVKHYYE</sequence>
<feature type="domain" description="GmrSD restriction endonucleases C-terminal" evidence="2">
    <location>
        <begin position="107"/>
        <end position="192"/>
    </location>
</feature>
<dbReference type="Proteomes" id="UP000663840">
    <property type="component" value="Unassembled WGS sequence"/>
</dbReference>
<organism evidence="3 4">
    <name type="scientific">Rhizoctonia solani</name>
    <dbReference type="NCBI Taxonomy" id="456999"/>
    <lineage>
        <taxon>Eukaryota</taxon>
        <taxon>Fungi</taxon>
        <taxon>Dikarya</taxon>
        <taxon>Basidiomycota</taxon>
        <taxon>Agaricomycotina</taxon>
        <taxon>Agaricomycetes</taxon>
        <taxon>Cantharellales</taxon>
        <taxon>Ceratobasidiaceae</taxon>
        <taxon>Rhizoctonia</taxon>
    </lineage>
</organism>
<gene>
    <name evidence="3" type="ORF">RDB_LOCUS151399</name>
</gene>
<dbReference type="EMBL" id="CAJMWR010004299">
    <property type="protein sequence ID" value="CAE6493722.1"/>
    <property type="molecule type" value="Genomic_DNA"/>
</dbReference>
<evidence type="ECO:0000256" key="1">
    <source>
        <dbReference type="SAM" id="SignalP"/>
    </source>
</evidence>
<proteinExistence type="predicted"/>
<name>A0A8H3CP30_9AGAM</name>
<accession>A0A8H3CP30</accession>
<feature type="signal peptide" evidence="1">
    <location>
        <begin position="1"/>
        <end position="15"/>
    </location>
</feature>
<dbReference type="PANTHER" id="PTHR24094:SF15">
    <property type="entry name" value="AMP-DEPENDENT SYNTHETASE_LIGASE DOMAIN-CONTAINING PROTEIN-RELATED"/>
    <property type="match status" value="1"/>
</dbReference>
<evidence type="ECO:0000313" key="4">
    <source>
        <dbReference type="Proteomes" id="UP000663840"/>
    </source>
</evidence>
<dbReference type="PANTHER" id="PTHR24094">
    <property type="entry name" value="SECRETED PROTEIN"/>
    <property type="match status" value="1"/>
</dbReference>